<dbReference type="EMBL" id="WHUW01000004">
    <property type="protein sequence ID" value="KAF8447248.1"/>
    <property type="molecule type" value="Genomic_DNA"/>
</dbReference>
<dbReference type="AlphaFoldDB" id="A0AAD4C3F0"/>
<keyword evidence="2" id="KW-1185">Reference proteome</keyword>
<dbReference type="Proteomes" id="UP001194468">
    <property type="component" value="Unassembled WGS sequence"/>
</dbReference>
<organism evidence="1 2">
    <name type="scientific">Boletus edulis BED1</name>
    <dbReference type="NCBI Taxonomy" id="1328754"/>
    <lineage>
        <taxon>Eukaryota</taxon>
        <taxon>Fungi</taxon>
        <taxon>Dikarya</taxon>
        <taxon>Basidiomycota</taxon>
        <taxon>Agaricomycotina</taxon>
        <taxon>Agaricomycetes</taxon>
        <taxon>Agaricomycetidae</taxon>
        <taxon>Boletales</taxon>
        <taxon>Boletineae</taxon>
        <taxon>Boletaceae</taxon>
        <taxon>Boletoideae</taxon>
        <taxon>Boletus</taxon>
    </lineage>
</organism>
<proteinExistence type="predicted"/>
<evidence type="ECO:0000313" key="1">
    <source>
        <dbReference type="EMBL" id="KAF8447248.1"/>
    </source>
</evidence>
<reference evidence="1" key="1">
    <citation type="submission" date="2019-10" db="EMBL/GenBank/DDBJ databases">
        <authorList>
            <consortium name="DOE Joint Genome Institute"/>
            <person name="Kuo A."/>
            <person name="Miyauchi S."/>
            <person name="Kiss E."/>
            <person name="Drula E."/>
            <person name="Kohler A."/>
            <person name="Sanchez-Garcia M."/>
            <person name="Andreopoulos B."/>
            <person name="Barry K.W."/>
            <person name="Bonito G."/>
            <person name="Buee M."/>
            <person name="Carver A."/>
            <person name="Chen C."/>
            <person name="Cichocki N."/>
            <person name="Clum A."/>
            <person name="Culley D."/>
            <person name="Crous P.W."/>
            <person name="Fauchery L."/>
            <person name="Girlanda M."/>
            <person name="Hayes R."/>
            <person name="Keri Z."/>
            <person name="LaButti K."/>
            <person name="Lipzen A."/>
            <person name="Lombard V."/>
            <person name="Magnuson J."/>
            <person name="Maillard F."/>
            <person name="Morin E."/>
            <person name="Murat C."/>
            <person name="Nolan M."/>
            <person name="Ohm R."/>
            <person name="Pangilinan J."/>
            <person name="Pereira M."/>
            <person name="Perotto S."/>
            <person name="Peter M."/>
            <person name="Riley R."/>
            <person name="Sitrit Y."/>
            <person name="Stielow B."/>
            <person name="Szollosi G."/>
            <person name="Zifcakova L."/>
            <person name="Stursova M."/>
            <person name="Spatafora J.W."/>
            <person name="Tedersoo L."/>
            <person name="Vaario L.-M."/>
            <person name="Yamada A."/>
            <person name="Yan M."/>
            <person name="Wang P."/>
            <person name="Xu J."/>
            <person name="Bruns T."/>
            <person name="Baldrian P."/>
            <person name="Vilgalys R."/>
            <person name="Henrissat B."/>
            <person name="Grigoriev I.V."/>
            <person name="Hibbett D."/>
            <person name="Nagy L.G."/>
            <person name="Martin F.M."/>
        </authorList>
    </citation>
    <scope>NUCLEOTIDE SEQUENCE</scope>
    <source>
        <strain evidence="1">BED1</strain>
    </source>
</reference>
<sequence>MSSPTIDPSIVQQFEAFHSEMESLKAQEDTCVLLPTFDGDIAFALGAIIRTQCQRSYTRPGTHPDDMHWVKRKEGVVLQWGMSTTRMRAQMERSTSRYTPAQEALKTWHEITDSSVYACHGGGFPVRVKNVDHGVIVNGIQEYLANIDD</sequence>
<comment type="caution">
    <text evidence="1">The sequence shown here is derived from an EMBL/GenBank/DDBJ whole genome shotgun (WGS) entry which is preliminary data.</text>
</comment>
<evidence type="ECO:0000313" key="2">
    <source>
        <dbReference type="Proteomes" id="UP001194468"/>
    </source>
</evidence>
<name>A0AAD4C3F0_BOLED</name>
<dbReference type="PANTHER" id="PTHR28255">
    <property type="match status" value="1"/>
</dbReference>
<dbReference type="InterPro" id="IPR038084">
    <property type="entry name" value="PduO/GlcC-like_sf"/>
</dbReference>
<accession>A0AAD4C3F0</accession>
<protein>
    <submittedName>
        <fullName evidence="1">Uncharacterized protein</fullName>
    </submittedName>
</protein>
<gene>
    <name evidence="1" type="ORF">L210DRAFT_3500987</name>
</gene>
<dbReference type="SUPFAM" id="SSF143744">
    <property type="entry name" value="GlcG-like"/>
    <property type="match status" value="1"/>
</dbReference>
<dbReference type="PANTHER" id="PTHR28255:SF1">
    <property type="entry name" value="UPF0303 PROTEIN YBR137W"/>
    <property type="match status" value="1"/>
</dbReference>
<dbReference type="InterPro" id="IPR005624">
    <property type="entry name" value="PduO/GlcC-like"/>
</dbReference>
<dbReference type="GO" id="GO:0072380">
    <property type="term" value="C:TRC complex"/>
    <property type="evidence" value="ECO:0007669"/>
    <property type="project" value="TreeGrafter"/>
</dbReference>
<dbReference type="InterPro" id="IPR010371">
    <property type="entry name" value="YBR137W-like"/>
</dbReference>
<dbReference type="GO" id="GO:0006620">
    <property type="term" value="P:post-translational protein targeting to endoplasmic reticulum membrane"/>
    <property type="evidence" value="ECO:0007669"/>
    <property type="project" value="TreeGrafter"/>
</dbReference>
<dbReference type="Pfam" id="PF03928">
    <property type="entry name" value="HbpS-like"/>
    <property type="match status" value="1"/>
</dbReference>
<reference evidence="1" key="2">
    <citation type="journal article" date="2020" name="Nat. Commun.">
        <title>Large-scale genome sequencing of mycorrhizal fungi provides insights into the early evolution of symbiotic traits.</title>
        <authorList>
            <person name="Miyauchi S."/>
            <person name="Kiss E."/>
            <person name="Kuo A."/>
            <person name="Drula E."/>
            <person name="Kohler A."/>
            <person name="Sanchez-Garcia M."/>
            <person name="Morin E."/>
            <person name="Andreopoulos B."/>
            <person name="Barry K.W."/>
            <person name="Bonito G."/>
            <person name="Buee M."/>
            <person name="Carver A."/>
            <person name="Chen C."/>
            <person name="Cichocki N."/>
            <person name="Clum A."/>
            <person name="Culley D."/>
            <person name="Crous P.W."/>
            <person name="Fauchery L."/>
            <person name="Girlanda M."/>
            <person name="Hayes R.D."/>
            <person name="Keri Z."/>
            <person name="LaButti K."/>
            <person name="Lipzen A."/>
            <person name="Lombard V."/>
            <person name="Magnuson J."/>
            <person name="Maillard F."/>
            <person name="Murat C."/>
            <person name="Nolan M."/>
            <person name="Ohm R.A."/>
            <person name="Pangilinan J."/>
            <person name="Pereira M.F."/>
            <person name="Perotto S."/>
            <person name="Peter M."/>
            <person name="Pfister S."/>
            <person name="Riley R."/>
            <person name="Sitrit Y."/>
            <person name="Stielow J.B."/>
            <person name="Szollosi G."/>
            <person name="Zifcakova L."/>
            <person name="Stursova M."/>
            <person name="Spatafora J.W."/>
            <person name="Tedersoo L."/>
            <person name="Vaario L.M."/>
            <person name="Yamada A."/>
            <person name="Yan M."/>
            <person name="Wang P."/>
            <person name="Xu J."/>
            <person name="Bruns T."/>
            <person name="Baldrian P."/>
            <person name="Vilgalys R."/>
            <person name="Dunand C."/>
            <person name="Henrissat B."/>
            <person name="Grigoriev I.V."/>
            <person name="Hibbett D."/>
            <person name="Nagy L.G."/>
            <person name="Martin F.M."/>
        </authorList>
    </citation>
    <scope>NUCLEOTIDE SEQUENCE</scope>
    <source>
        <strain evidence="1">BED1</strain>
    </source>
</reference>
<dbReference type="Gene3D" id="3.30.450.150">
    <property type="entry name" value="Haem-degrading domain"/>
    <property type="match status" value="1"/>
</dbReference>